<evidence type="ECO:0000313" key="3">
    <source>
        <dbReference type="Proteomes" id="UP001161247"/>
    </source>
</evidence>
<feature type="domain" description="KIB1-4 beta-propeller" evidence="1">
    <location>
        <begin position="472"/>
        <end position="719"/>
    </location>
</feature>
<dbReference type="PANTHER" id="PTHR33127:SF5">
    <property type="entry name" value="TRANSMEMBRANE PROTEIN"/>
    <property type="match status" value="1"/>
</dbReference>
<dbReference type="InterPro" id="IPR005174">
    <property type="entry name" value="KIB1-4_b-propeller"/>
</dbReference>
<protein>
    <submittedName>
        <fullName evidence="2">OLC1v1022722C1</fullName>
    </submittedName>
</protein>
<accession>A0AAV1BYK1</accession>
<feature type="domain" description="KIB1-4 beta-propeller" evidence="1">
    <location>
        <begin position="59"/>
        <end position="281"/>
    </location>
</feature>
<sequence>MHVGKRNHHIQVSMDVEHSRPLSELIPSSPGNYHRHPWLVYFHGEIRDRQTFCKISSPGVIFKTIREFHQRTIYYSSPDGNWLLLLHQSLNRFLVWSPNSTIWLPPLRPDLISTIRHGMLSLTNSTCLVLLFVARTPLILYCRVGDEKWSEFNYAPSIEAQTGTPLPHWYYLESPVSFNGTIYALASSPADLVQINIDKDNNCETRVLLREDRTTSLFCTYFLVTLGDRDLCRVVMFPMIFDTYHEAISITVFRFSFCTNSWEPMTSLNGGSIFRCDSYSLHSPPAADDDEFGSNKEWSYIHFAFDHDQTLFSYRMEDKRMTSYSLCPRTKNSPEPWISRWIMPSLSVDEIDKHIQYQHCHSVLISGTQDASKDQKRKSATEIFPGNTSYEKQKLMVSDIGSSLCDLPPEVLDLIAQNLSFVDYMHFRRVNKLCATGVVIGMRTKPFPPSLVYKDEVNGVYNIVDFARDIKLSVKIPKELENYEIRCSKDGWLLMEHWTNSKSECTIFNPLTRQVIYAGLRPETNDPFSNFTFINHPSSPSCSILTMSTFSITNESYFVKGVSPEPGEPEWWAYVVGEGGDGRFLNHSYNSPAFLGGFCYYLGTNGILGRCQLTKGEETSIHWEVFEDLQFPDIIRRFKRNYLIECGGELIAVLMGDDHGKRKIPWVQVLKLTRDYKKWEEIQTLDGFSLYLSWQSSVSFLAGRADMGNRIYFPKFYKDELVYYSLKTKKYYSVGSQHELKSFNQTSMFLDCAWIELGWK</sequence>
<keyword evidence="3" id="KW-1185">Reference proteome</keyword>
<organism evidence="2 3">
    <name type="scientific">Oldenlandia corymbosa var. corymbosa</name>
    <dbReference type="NCBI Taxonomy" id="529605"/>
    <lineage>
        <taxon>Eukaryota</taxon>
        <taxon>Viridiplantae</taxon>
        <taxon>Streptophyta</taxon>
        <taxon>Embryophyta</taxon>
        <taxon>Tracheophyta</taxon>
        <taxon>Spermatophyta</taxon>
        <taxon>Magnoliopsida</taxon>
        <taxon>eudicotyledons</taxon>
        <taxon>Gunneridae</taxon>
        <taxon>Pentapetalae</taxon>
        <taxon>asterids</taxon>
        <taxon>lamiids</taxon>
        <taxon>Gentianales</taxon>
        <taxon>Rubiaceae</taxon>
        <taxon>Rubioideae</taxon>
        <taxon>Spermacoceae</taxon>
        <taxon>Hedyotis-Oldenlandia complex</taxon>
        <taxon>Oldenlandia</taxon>
    </lineage>
</organism>
<evidence type="ECO:0000259" key="1">
    <source>
        <dbReference type="Pfam" id="PF03478"/>
    </source>
</evidence>
<reference evidence="2" key="1">
    <citation type="submission" date="2023-03" db="EMBL/GenBank/DDBJ databases">
        <authorList>
            <person name="Julca I."/>
        </authorList>
    </citation>
    <scope>NUCLEOTIDE SEQUENCE</scope>
</reference>
<proteinExistence type="predicted"/>
<evidence type="ECO:0000313" key="2">
    <source>
        <dbReference type="EMBL" id="CAI9088411.1"/>
    </source>
</evidence>
<dbReference type="PANTHER" id="PTHR33127">
    <property type="entry name" value="TRANSMEMBRANE PROTEIN"/>
    <property type="match status" value="1"/>
</dbReference>
<dbReference type="EMBL" id="OX459118">
    <property type="protein sequence ID" value="CAI9088411.1"/>
    <property type="molecule type" value="Genomic_DNA"/>
</dbReference>
<gene>
    <name evidence="2" type="ORF">OLC1_LOCUS994</name>
</gene>
<dbReference type="Proteomes" id="UP001161247">
    <property type="component" value="Chromosome 1"/>
</dbReference>
<dbReference type="Pfam" id="PF03478">
    <property type="entry name" value="Beta-prop_KIB1-4"/>
    <property type="match status" value="2"/>
</dbReference>
<dbReference type="AlphaFoldDB" id="A0AAV1BYK1"/>
<name>A0AAV1BYK1_OLDCO</name>